<evidence type="ECO:0000313" key="1">
    <source>
        <dbReference type="Proteomes" id="UP000790787"/>
    </source>
</evidence>
<dbReference type="RefSeq" id="XP_075077035.1">
    <property type="nucleotide sequence ID" value="XM_075220934.1"/>
</dbReference>
<reference evidence="1" key="1">
    <citation type="journal article" date="2014" name="Nat. Commun.">
        <title>The tobacco genome sequence and its comparison with those of tomato and potato.</title>
        <authorList>
            <person name="Sierro N."/>
            <person name="Battey J.N."/>
            <person name="Ouadi S."/>
            <person name="Bakaher N."/>
            <person name="Bovet L."/>
            <person name="Willig A."/>
            <person name="Goepfert S."/>
            <person name="Peitsch M.C."/>
            <person name="Ivanov N.V."/>
        </authorList>
    </citation>
    <scope>NUCLEOTIDE SEQUENCE [LARGE SCALE GENOMIC DNA]</scope>
</reference>
<protein>
    <submittedName>
        <fullName evidence="2">Uncharacterized protein LOC142163795</fullName>
    </submittedName>
</protein>
<keyword evidence="1" id="KW-1185">Reference proteome</keyword>
<organism evidence="1 2">
    <name type="scientific">Nicotiana tabacum</name>
    <name type="common">Common tobacco</name>
    <dbReference type="NCBI Taxonomy" id="4097"/>
    <lineage>
        <taxon>Eukaryota</taxon>
        <taxon>Viridiplantae</taxon>
        <taxon>Streptophyta</taxon>
        <taxon>Embryophyta</taxon>
        <taxon>Tracheophyta</taxon>
        <taxon>Spermatophyta</taxon>
        <taxon>Magnoliopsida</taxon>
        <taxon>eudicotyledons</taxon>
        <taxon>Gunneridae</taxon>
        <taxon>Pentapetalae</taxon>
        <taxon>asterids</taxon>
        <taxon>lamiids</taxon>
        <taxon>Solanales</taxon>
        <taxon>Solanaceae</taxon>
        <taxon>Nicotianoideae</taxon>
        <taxon>Nicotianeae</taxon>
        <taxon>Nicotiana</taxon>
    </lineage>
</organism>
<evidence type="ECO:0000313" key="2">
    <source>
        <dbReference type="RefSeq" id="XP_075077035.1"/>
    </source>
</evidence>
<dbReference type="Proteomes" id="UP000790787">
    <property type="component" value="Chromosome 9"/>
</dbReference>
<accession>A0AC58RWI2</accession>
<reference evidence="2" key="2">
    <citation type="submission" date="2025-08" db="UniProtKB">
        <authorList>
            <consortium name="RefSeq"/>
        </authorList>
    </citation>
    <scope>IDENTIFICATION</scope>
    <source>
        <tissue evidence="2">Leaf</tissue>
    </source>
</reference>
<name>A0AC58RWI2_TOBAC</name>
<proteinExistence type="predicted"/>
<sequence>MEFSREELHSVPIWVKLSGLDFKYWSPKGLSKIGCLIGKPLMVDQHTESKLGLNFSRLLIEVVIDTPLPEKNIRGLNGPNKQREVNILCNNESIGLLGLVETKIKTNKIKEIANRIFSGWNYVTNLEYHYNGRIMAIACKVIRTSISMAFLLIVVYAYNTKEDRKELWEYLETIHQGNTMPWLVMGDFNSVLNINDGIGGNPVTMAEVTDFQQYIDSCELNELPPKGSRHTWSDKLGNNRLNIMPDFTAIYQLERISDHCPVKIEKIQVRKKPNRPFEYCNVWSCHPEFLSRVETVWQTSTEGCTMLQVVKKLKYLKQALLELNWKHFRDILIVVAEANDELIKAQLPLQRDPIDQEIQEKLQQAIVQIKDNEGIMQTNSETTASIFVDFYKELLRRKKMCKIKAFNSFLNNVHTLTVAPQLKLVRDYIEKDVKTAMFSIDVNKSSGPEGYGNDFFRKAFHIVGEEVTNVVLKFLRNGKLLRQINSTLIALIPKVPEP</sequence>
<gene>
    <name evidence="2" type="primary">LOC142163795</name>
</gene>